<evidence type="ECO:0000313" key="1">
    <source>
        <dbReference type="EMBL" id="MDL0147095.1"/>
    </source>
</evidence>
<dbReference type="InterPro" id="IPR014903">
    <property type="entry name" value="DUF1796"/>
</dbReference>
<proteinExistence type="predicted"/>
<dbReference type="EMBL" id="JANURU010000009">
    <property type="protein sequence ID" value="MDL0147095.1"/>
    <property type="molecule type" value="Genomic_DNA"/>
</dbReference>
<dbReference type="RefSeq" id="WP_289774126.1">
    <property type="nucleotide sequence ID" value="NZ_JANURU010000009.1"/>
</dbReference>
<comment type="caution">
    <text evidence="1">The sequence shown here is derived from an EMBL/GenBank/DDBJ whole genome shotgun (WGS) entry which is preliminary data.</text>
</comment>
<sequence>MENFRDEAKSWRLIFKFFKRRKSLKADVFISVGAGCKVAFYLKKFKLRTFSSPFDWLGLYTLVDINVCFEQDFANFFKDYEEVPSTTHKRWVRDRQNGMRSMHDFSFEESLDGGYERFITQKRRRFENLKRHIKASKHICFVSCRQGAYEEFENFLGRMQNFHKAKYTLINIRHDESQRDMERFGLEWGGRGGDLSLIEYRFNDIHPKGEKYKRAWLGNVKFWRKIMRHLSLN</sequence>
<reference evidence="1" key="2">
    <citation type="journal article" date="2023" name="Microorganisms">
        <title>Isolation and Genomic Characteristics of Cat-Borne Campylobacter felis sp. nov. and Sheep-Borne Campylobacter ovis sp. nov.</title>
        <authorList>
            <person name="Wang H."/>
            <person name="Li Y."/>
            <person name="Gu Y."/>
            <person name="Zhou G."/>
            <person name="Chen X."/>
            <person name="Zhang X."/>
            <person name="Shao Z."/>
            <person name="Zhang J."/>
            <person name="Zhang M."/>
        </authorList>
    </citation>
    <scope>NUCLEOTIDE SEQUENCE</scope>
    <source>
        <strain evidence="1">XJK33-1</strain>
    </source>
</reference>
<evidence type="ECO:0000313" key="2">
    <source>
        <dbReference type="Proteomes" id="UP001176223"/>
    </source>
</evidence>
<dbReference type="Pfam" id="PF08795">
    <property type="entry name" value="DUF1796"/>
    <property type="match status" value="1"/>
</dbReference>
<organism evidence="1 2">
    <name type="scientific">Campylobacter felis</name>
    <dbReference type="NCBI Taxonomy" id="2974565"/>
    <lineage>
        <taxon>Bacteria</taxon>
        <taxon>Pseudomonadati</taxon>
        <taxon>Campylobacterota</taxon>
        <taxon>Epsilonproteobacteria</taxon>
        <taxon>Campylobacterales</taxon>
        <taxon>Campylobacteraceae</taxon>
        <taxon>Campylobacter</taxon>
    </lineage>
</organism>
<name>A0ABT7I480_9BACT</name>
<reference evidence="1" key="1">
    <citation type="submission" date="2022-08" db="EMBL/GenBank/DDBJ databases">
        <authorList>
            <person name="Wang H."/>
        </authorList>
    </citation>
    <scope>NUCLEOTIDE SEQUENCE</scope>
    <source>
        <strain evidence="1">XJK33-1</strain>
    </source>
</reference>
<gene>
    <name evidence="1" type="ORF">NYG95_05610</name>
</gene>
<dbReference type="Proteomes" id="UP001176223">
    <property type="component" value="Unassembled WGS sequence"/>
</dbReference>
<accession>A0ABT7I480</accession>
<keyword evidence="2" id="KW-1185">Reference proteome</keyword>
<protein>
    <submittedName>
        <fullName evidence="1">Papain-like cysteine peptidase</fullName>
    </submittedName>
</protein>